<protein>
    <recommendedName>
        <fullName evidence="1">BIG2 domain-containing protein</fullName>
    </recommendedName>
</protein>
<organism evidence="2 3">
    <name type="scientific">Companilactobacillus halodurans</name>
    <dbReference type="NCBI Taxonomy" id="2584183"/>
    <lineage>
        <taxon>Bacteria</taxon>
        <taxon>Bacillati</taxon>
        <taxon>Bacillota</taxon>
        <taxon>Bacilli</taxon>
        <taxon>Lactobacillales</taxon>
        <taxon>Lactobacillaceae</taxon>
        <taxon>Companilactobacillus</taxon>
    </lineage>
</organism>
<feature type="domain" description="BIG2" evidence="1">
    <location>
        <begin position="104"/>
        <end position="148"/>
    </location>
</feature>
<dbReference type="AlphaFoldDB" id="A0A5P0ZT88"/>
<dbReference type="Proteomes" id="UP000414364">
    <property type="component" value="Unassembled WGS sequence"/>
</dbReference>
<dbReference type="RefSeq" id="WP_192918018.1">
    <property type="nucleotide sequence ID" value="NZ_VDFP01000213.1"/>
</dbReference>
<dbReference type="Gene3D" id="2.60.40.1080">
    <property type="match status" value="1"/>
</dbReference>
<comment type="caution">
    <text evidence="2">The sequence shown here is derived from an EMBL/GenBank/DDBJ whole genome shotgun (WGS) entry which is preliminary data.</text>
</comment>
<sequence>FEHPFEPLEHSWFEKRPNKNWSLIKGATDPSLNIDTSKVGTSYYQIHDLYSGIFSDDSFFSNSAAVHVIPNDIPAKSIKINVDNDYIYNSDNNFDKMTAYAHTELTPSDATEKVVWSISNTNLATIDQDGKITSVPGKEGSFIIKATITNKDGSVFSDTKLMNVGGGLYDQKARAGENATFTIQGFDDAIRDNTDHLTVEWHKKDPQGHDTKLMTPVDPFIYVTGPVSEKDNGDEYYAIIKLRDKTLKTSVGKLSVLPTLDSNVVLNGKLQNVSFKDGQDSSTALFNVVNGDTINYVMNLNNNGQRDLFNNKLSFYLSLKTEVMKIIVDGKQLDEHEYKINSNIDNNNQLIEIPVGNLKIGQQKNVQIETLTHGINNQLDFHSTPS</sequence>
<dbReference type="InterPro" id="IPR008964">
    <property type="entry name" value="Invasin/intimin_cell_adhesion"/>
</dbReference>
<evidence type="ECO:0000259" key="1">
    <source>
        <dbReference type="Pfam" id="PF02368"/>
    </source>
</evidence>
<evidence type="ECO:0000313" key="2">
    <source>
        <dbReference type="EMBL" id="MQS77362.1"/>
    </source>
</evidence>
<evidence type="ECO:0000313" key="3">
    <source>
        <dbReference type="Proteomes" id="UP000414364"/>
    </source>
</evidence>
<name>A0A5P0ZT88_9LACO</name>
<dbReference type="Pfam" id="PF02368">
    <property type="entry name" value="Big_2"/>
    <property type="match status" value="1"/>
</dbReference>
<dbReference type="SUPFAM" id="SSF49373">
    <property type="entry name" value="Invasin/intimin cell-adhesion fragments"/>
    <property type="match status" value="1"/>
</dbReference>
<gene>
    <name evidence="2" type="ORF">FHL06_13685</name>
</gene>
<dbReference type="InterPro" id="IPR003343">
    <property type="entry name" value="Big_2"/>
</dbReference>
<accession>A0A5P0ZT88</accession>
<dbReference type="EMBL" id="VDFP01000213">
    <property type="protein sequence ID" value="MQS77362.1"/>
    <property type="molecule type" value="Genomic_DNA"/>
</dbReference>
<proteinExistence type="predicted"/>
<feature type="non-terminal residue" evidence="2">
    <location>
        <position position="386"/>
    </location>
</feature>
<reference evidence="2 3" key="1">
    <citation type="journal article" date="2019" name="Syst. Appl. Microbiol.">
        <title>Polyphasic characterization of two novel Lactobacillus spp. isolated from blown salami packages: Description of Lactobacillus halodurans sp. nov. and Lactobacillus salsicarnum sp. nov.</title>
        <authorList>
            <person name="Schuster J.A."/>
            <person name="Klingl A."/>
            <person name="Vogel R.F."/>
            <person name="Ehrmann M.A."/>
        </authorList>
    </citation>
    <scope>NUCLEOTIDE SEQUENCE [LARGE SCALE GENOMIC DNA]</scope>
    <source>
        <strain evidence="2 3">TMW 1.2172</strain>
    </source>
</reference>
<feature type="non-terminal residue" evidence="2">
    <location>
        <position position="1"/>
    </location>
</feature>